<dbReference type="Proteomes" id="UP000824782">
    <property type="component" value="Unassembled WGS sequence"/>
</dbReference>
<dbReference type="PANTHER" id="PTHR20914">
    <property type="entry name" value="LY6/PLAUR DOMAIN-CONTAINING PROTEIN 8"/>
    <property type="match status" value="1"/>
</dbReference>
<sequence>MKNLMFLLGLVYALVVSVFSTKCFSCLAKNSTKCQKEMEIDCLGDTCLIASQYFHNGDHLFQSMLKGCGDDNVCGAEGSATGKLAKYRFFASCCTGNLCNTGGYKIPEEDLTSNGKVCPSCHITGTTDECESNETIKCKGTETRCFNYRAAVRNPDDKVVDYSVKGCSNSFACKVNFDHNIAIDELYRDELIC</sequence>
<comment type="caution">
    <text evidence="5">The sequence shown here is derived from an EMBL/GenBank/DDBJ whole genome shotgun (WGS) entry which is preliminary data.</text>
</comment>
<feature type="domain" description="UPAR/Ly6" evidence="4">
    <location>
        <begin position="117"/>
        <end position="179"/>
    </location>
</feature>
<feature type="chain" id="PRO_5044000717" description="UPAR/Ly6 domain-containing protein" evidence="3">
    <location>
        <begin position="21"/>
        <end position="193"/>
    </location>
</feature>
<dbReference type="Pfam" id="PF00021">
    <property type="entry name" value="UPAR_LY6"/>
    <property type="match status" value="2"/>
</dbReference>
<feature type="domain" description="UPAR/Ly6" evidence="4">
    <location>
        <begin position="21"/>
        <end position="101"/>
    </location>
</feature>
<evidence type="ECO:0000256" key="1">
    <source>
        <dbReference type="ARBA" id="ARBA00004613"/>
    </source>
</evidence>
<name>A0AAV6ZFN2_ENGPU</name>
<gene>
    <name evidence="5" type="ORF">GDO81_026365</name>
</gene>
<dbReference type="InterPro" id="IPR050918">
    <property type="entry name" value="CNF-like_PLA2_Inhibitor"/>
</dbReference>
<keyword evidence="6" id="KW-1185">Reference proteome</keyword>
<evidence type="ECO:0000256" key="2">
    <source>
        <dbReference type="ARBA" id="ARBA00022525"/>
    </source>
</evidence>
<dbReference type="AlphaFoldDB" id="A0AAV6ZFN2"/>
<reference evidence="5" key="1">
    <citation type="thesis" date="2020" institute="ProQuest LLC" country="789 East Eisenhower Parkway, Ann Arbor, MI, USA">
        <title>Comparative Genomics and Chromosome Evolution.</title>
        <authorList>
            <person name="Mudd A.B."/>
        </authorList>
    </citation>
    <scope>NUCLEOTIDE SEQUENCE</scope>
    <source>
        <strain evidence="5">237g6f4</strain>
        <tissue evidence="5">Blood</tissue>
    </source>
</reference>
<dbReference type="PANTHER" id="PTHR20914:SF25">
    <property type="entry name" value="PHOSPHOLIPASE A2 INHIBITOR AND LY6_PLAUR DOMAIN-CONTAINING PROTEIN"/>
    <property type="match status" value="1"/>
</dbReference>
<dbReference type="Gene3D" id="2.10.60.10">
    <property type="entry name" value="CD59"/>
    <property type="match status" value="2"/>
</dbReference>
<feature type="signal peptide" evidence="3">
    <location>
        <begin position="1"/>
        <end position="20"/>
    </location>
</feature>
<evidence type="ECO:0000313" key="6">
    <source>
        <dbReference type="Proteomes" id="UP000824782"/>
    </source>
</evidence>
<keyword evidence="2" id="KW-0964">Secreted</keyword>
<dbReference type="CDD" id="cd23572">
    <property type="entry name" value="TFP_LU_ECD_PINLYP_rpt2"/>
    <property type="match status" value="1"/>
</dbReference>
<dbReference type="InterPro" id="IPR016054">
    <property type="entry name" value="LY6_UPA_recep-like"/>
</dbReference>
<keyword evidence="3" id="KW-0732">Signal</keyword>
<protein>
    <recommendedName>
        <fullName evidence="4">UPAR/Ly6 domain-containing protein</fullName>
    </recommendedName>
</protein>
<evidence type="ECO:0000313" key="5">
    <source>
        <dbReference type="EMBL" id="KAG8548164.1"/>
    </source>
</evidence>
<dbReference type="SUPFAM" id="SSF57302">
    <property type="entry name" value="Snake toxin-like"/>
    <property type="match status" value="1"/>
</dbReference>
<accession>A0AAV6ZFN2</accession>
<dbReference type="InterPro" id="IPR045860">
    <property type="entry name" value="Snake_toxin-like_sf"/>
</dbReference>
<dbReference type="EMBL" id="WNYA01000494">
    <property type="protein sequence ID" value="KAG8548164.1"/>
    <property type="molecule type" value="Genomic_DNA"/>
</dbReference>
<dbReference type="GO" id="GO:0005576">
    <property type="term" value="C:extracellular region"/>
    <property type="evidence" value="ECO:0007669"/>
    <property type="project" value="UniProtKB-SubCell"/>
</dbReference>
<organism evidence="5 6">
    <name type="scientific">Engystomops pustulosus</name>
    <name type="common">Tungara frog</name>
    <name type="synonym">Physalaemus pustulosus</name>
    <dbReference type="NCBI Taxonomy" id="76066"/>
    <lineage>
        <taxon>Eukaryota</taxon>
        <taxon>Metazoa</taxon>
        <taxon>Chordata</taxon>
        <taxon>Craniata</taxon>
        <taxon>Vertebrata</taxon>
        <taxon>Euteleostomi</taxon>
        <taxon>Amphibia</taxon>
        <taxon>Batrachia</taxon>
        <taxon>Anura</taxon>
        <taxon>Neobatrachia</taxon>
        <taxon>Hyloidea</taxon>
        <taxon>Leptodactylidae</taxon>
        <taxon>Leiuperinae</taxon>
        <taxon>Engystomops</taxon>
    </lineage>
</organism>
<evidence type="ECO:0000259" key="4">
    <source>
        <dbReference type="Pfam" id="PF00021"/>
    </source>
</evidence>
<proteinExistence type="predicted"/>
<comment type="subcellular location">
    <subcellularLocation>
        <location evidence="1">Secreted</location>
    </subcellularLocation>
</comment>
<evidence type="ECO:0000256" key="3">
    <source>
        <dbReference type="SAM" id="SignalP"/>
    </source>
</evidence>